<evidence type="ECO:0000259" key="3">
    <source>
        <dbReference type="PROSITE" id="PS50021"/>
    </source>
</evidence>
<dbReference type="CDD" id="cd21206">
    <property type="entry name" value="CH_IQGAP"/>
    <property type="match status" value="1"/>
</dbReference>
<feature type="compositionally biased region" description="Polar residues" evidence="1">
    <location>
        <begin position="86"/>
        <end position="98"/>
    </location>
</feature>
<dbReference type="PANTHER" id="PTHR14149:SF14">
    <property type="entry name" value="CALPONIN-HOMOLOGY (CH) DOMAIN-CONTAINING PROTEIN"/>
    <property type="match status" value="1"/>
</dbReference>
<dbReference type="InterPro" id="IPR000048">
    <property type="entry name" value="IQ_motif_EF-hand-BS"/>
</dbReference>
<dbReference type="Pfam" id="PF03836">
    <property type="entry name" value="RasGAP_C"/>
    <property type="match status" value="1"/>
</dbReference>
<dbReference type="SUPFAM" id="SSF48350">
    <property type="entry name" value="GTPase activation domain, GAP"/>
    <property type="match status" value="1"/>
</dbReference>
<proteinExistence type="predicted"/>
<dbReference type="GO" id="GO:0005096">
    <property type="term" value="F:GTPase activator activity"/>
    <property type="evidence" value="ECO:0007669"/>
    <property type="project" value="TreeGrafter"/>
</dbReference>
<feature type="domain" description="Calponin-homology (CH)" evidence="3">
    <location>
        <begin position="222"/>
        <end position="328"/>
    </location>
</feature>
<dbReference type="Proteomes" id="UP001143548">
    <property type="component" value="Unassembled WGS sequence"/>
</dbReference>
<dbReference type="Gene3D" id="1.10.506.10">
    <property type="entry name" value="GTPase Activation - p120gap, domain 1"/>
    <property type="match status" value="1"/>
</dbReference>
<evidence type="ECO:0000313" key="5">
    <source>
        <dbReference type="Proteomes" id="UP001143548"/>
    </source>
</evidence>
<dbReference type="Pfam" id="PF00307">
    <property type="entry name" value="CH"/>
    <property type="match status" value="1"/>
</dbReference>
<dbReference type="SUPFAM" id="SSF47576">
    <property type="entry name" value="Calponin-homology domain, CH-domain"/>
    <property type="match status" value="1"/>
</dbReference>
<organism evidence="4 5">
    <name type="scientific">Aspergillus brasiliensis</name>
    <dbReference type="NCBI Taxonomy" id="319629"/>
    <lineage>
        <taxon>Eukaryota</taxon>
        <taxon>Fungi</taxon>
        <taxon>Dikarya</taxon>
        <taxon>Ascomycota</taxon>
        <taxon>Pezizomycotina</taxon>
        <taxon>Eurotiomycetes</taxon>
        <taxon>Eurotiomycetidae</taxon>
        <taxon>Eurotiales</taxon>
        <taxon>Aspergillaceae</taxon>
        <taxon>Aspergillus</taxon>
        <taxon>Aspergillus subgen. Circumdati</taxon>
    </lineage>
</organism>
<reference evidence="4" key="1">
    <citation type="submission" date="2022-07" db="EMBL/GenBank/DDBJ databases">
        <title>Taxonomy of Aspergillus series Nigri: significant species reduction supported by multi-species coalescent approaches.</title>
        <authorList>
            <person name="Bian C."/>
            <person name="Kusuya Y."/>
            <person name="Sklenar F."/>
            <person name="D'hooge E."/>
            <person name="Yaguchi T."/>
            <person name="Takahashi H."/>
            <person name="Hubka V."/>
        </authorList>
    </citation>
    <scope>NUCLEOTIDE SEQUENCE</scope>
    <source>
        <strain evidence="4">CBS 733.88</strain>
    </source>
</reference>
<protein>
    <recommendedName>
        <fullName evidence="6">Ras-GAP domain-containing protein</fullName>
    </recommendedName>
</protein>
<feature type="domain" description="Ras-GAP" evidence="2">
    <location>
        <begin position="1045"/>
        <end position="1261"/>
    </location>
</feature>
<gene>
    <name evidence="4" type="ORF">AbraCBS73388_009201</name>
</gene>
<dbReference type="EMBL" id="BROQ01000006">
    <property type="protein sequence ID" value="GKZ17530.1"/>
    <property type="molecule type" value="Genomic_DNA"/>
</dbReference>
<name>A0A9W5YGH3_9EURO</name>
<dbReference type="Pfam" id="PF00612">
    <property type="entry name" value="IQ"/>
    <property type="match status" value="1"/>
</dbReference>
<dbReference type="InterPro" id="IPR001936">
    <property type="entry name" value="RasGAP_dom"/>
</dbReference>
<dbReference type="PROSITE" id="PS50021">
    <property type="entry name" value="CH"/>
    <property type="match status" value="1"/>
</dbReference>
<dbReference type="PROSITE" id="PS50018">
    <property type="entry name" value="RAS_GTPASE_ACTIV_2"/>
    <property type="match status" value="1"/>
</dbReference>
<dbReference type="Gene3D" id="1.10.418.10">
    <property type="entry name" value="Calponin-like domain"/>
    <property type="match status" value="1"/>
</dbReference>
<dbReference type="PROSITE" id="PS50096">
    <property type="entry name" value="IQ"/>
    <property type="match status" value="12"/>
</dbReference>
<sequence>MAGGASDGKSWANAGAAYENIRRQLRPLSQAPNSSPVAAKQAAFRHSRSQTVDNPQYWKENRPQTPESRPAHHQDVDTLKEKPSYIDQSPTKTGSPHNGSPLAVSPHTKSQVKAHHAHSLSNPPPFTHTLSAPELETFQKSSTGHLRTLSKFAKSGETEEFALDSYGASVVGLQGRRRLKRADTVTGNNSPIAARKKPAASAWTAGSWMDKQRQFLQAYEYLCHIGEAKEWIEEVIQKQIPPIVQLEEALRDGVTLAEVVQAMYPNRTFRIFRHARLQYRHSDNIALFFRFLDEIELPELFRFELIDLYEKKNLPKVIHCVHALSWLMFKKGLVDFRMGNLVGQLEFEHHELEQTQKGLDKAGLKGAMLRLKLGNLMNDLWDFEPFLIELQSRIRGDWARQIVQYRLDMRKFAVHLQAICRAFLVRQRQRGDKENYQAQEFDVLRLQTLIRGAKARAQVNRVRSCMRKEESGIKMIQAALRGALQRQKVYDLYEGTRGAEEDVLLLQAAIRGALQRKQLATQYEETHSAETDVTELQALIRGALHRSQLAKQYDEVQSTEPDVVELQARIRGVLQRRRLAEQYEATRAIEADVTALQAFMRGASVRQQMSTQNEAMKATTASTESLQGLIRGMLTRKGIEETKSLLSQEVSSITSIQAGARALAARKFLSQQAEALAKASNECSSLQSVVRGNALRAELDRLRQDLRQHVPSVIDIQSISRAGAVRSFLNSQRESLKGEETSILALQSMARAVILRKRLEADAQALQQEAPVITNLQALIRAAILRIDVGGILEELDDCEYEISQFQAQIRAMLVRVDVGQTLADLAAAEDVVMDLQSHIRGHLVRSRFEEKRRHYRENMDKVIKAQSYIRGRIQGQAYKSLTTGKNPPVGTVKGFVHLLNDSEFDFDEEIEFERTRKLVVQQVRQNELAEQYIGQLDIKIALLVRNKITLDEVVKHQKHFGGHVGSLLPNREISSKDPFDLKALNKTSRRKLEQYQVLFFLLQTQSQYLARLFRRLRELNTPEKEYDRIRHLMMGLFGYSQKRREEYYLIKLLARSAREEIESFDSLHEYLRCNSFWSKLFASYIKSPRDRKFMRDILGTVVRENVVENPDLDLESDPIQIYRSAINNEELRTGKRSRRRLDIPREEAIRDPETRATFIQHLQDLRDIADQFFSAFEELLYRMPFGIRYIAKQMYESLLARFPKENPGFILQTAGHWVWRNYFHPAMIEPEKYGVVDRGLTQEQKRNLSEISKVIAQVASGRLFGAENVYLQPLNSYIGESIQRLGQIWGDMVSVQDAETYFDIDEFNDLYAKTKPTLYIKMSDIFSIHQLIASEIHYICQNPDDILKEVIRDLGNVKSNESELMSVNSSEINLTLNPKLAQVEDPEADVKALFMETKRCILYIIRVQTGANLMDIMVKPPTEEDEAKWMMLVRDELSANNTRRSPYSEATTMVDLASMSYTELKQTALENILQLEQTGKIRRDNYYQDLLNAIAIDIRTKHRRRIQRERELDSARMTLARLNDQAIWLDQQLKTYNDYIEQAMVTLQNKKGKKRFLMPFTKQWDHQRELQKSGKVFKFGSYKYSARNLADRGVLVHWRGYTERQWDRVDLTISSNEVGVFTIDGSSGPMMIPGANAQVPLDDLLQAQFNNMQFLDFFDGHLRVNVNLFLHLIMRKFYNE</sequence>
<dbReference type="Pfam" id="PF00616">
    <property type="entry name" value="RasGAP"/>
    <property type="match status" value="1"/>
</dbReference>
<dbReference type="SMART" id="SM00033">
    <property type="entry name" value="CH"/>
    <property type="match status" value="1"/>
</dbReference>
<dbReference type="SMART" id="SM00015">
    <property type="entry name" value="IQ"/>
    <property type="match status" value="8"/>
</dbReference>
<accession>A0A9W5YGH3</accession>
<evidence type="ECO:0000259" key="2">
    <source>
        <dbReference type="PROSITE" id="PS50018"/>
    </source>
</evidence>
<dbReference type="InterPro" id="IPR008936">
    <property type="entry name" value="Rho_GTPase_activation_prot"/>
</dbReference>
<dbReference type="GO" id="GO:0005938">
    <property type="term" value="C:cell cortex"/>
    <property type="evidence" value="ECO:0007669"/>
    <property type="project" value="TreeGrafter"/>
</dbReference>
<evidence type="ECO:0000313" key="4">
    <source>
        <dbReference type="EMBL" id="GKZ17530.1"/>
    </source>
</evidence>
<feature type="region of interest" description="Disordered" evidence="1">
    <location>
        <begin position="23"/>
        <end position="125"/>
    </location>
</feature>
<evidence type="ECO:0008006" key="6">
    <source>
        <dbReference type="Google" id="ProtNLM"/>
    </source>
</evidence>
<dbReference type="InterPro" id="IPR036872">
    <property type="entry name" value="CH_dom_sf"/>
</dbReference>
<feature type="compositionally biased region" description="Basic and acidic residues" evidence="1">
    <location>
        <begin position="69"/>
        <end position="84"/>
    </location>
</feature>
<dbReference type="InterPro" id="IPR001715">
    <property type="entry name" value="CH_dom"/>
</dbReference>
<dbReference type="CDD" id="cd05127">
    <property type="entry name" value="RasGAP_IQGAP_like"/>
    <property type="match status" value="1"/>
</dbReference>
<dbReference type="Gene3D" id="1.20.5.190">
    <property type="match status" value="1"/>
</dbReference>
<evidence type="ECO:0000256" key="1">
    <source>
        <dbReference type="SAM" id="MobiDB-lite"/>
    </source>
</evidence>
<dbReference type="PANTHER" id="PTHR14149">
    <property type="entry name" value="RAS GTPASE-ACTIVATING PROTEIN WITH IQ MOTIF"/>
    <property type="match status" value="1"/>
</dbReference>
<dbReference type="InterPro" id="IPR000593">
    <property type="entry name" value="RasGAP_C"/>
</dbReference>
<comment type="caution">
    <text evidence="4">The sequence shown here is derived from an EMBL/GenBank/DDBJ whole genome shotgun (WGS) entry which is preliminary data.</text>
</comment>
<dbReference type="SUPFAM" id="SSF143885">
    <property type="entry name" value="RGC domain-like"/>
    <property type="match status" value="1"/>
</dbReference>
<dbReference type="SMART" id="SM00323">
    <property type="entry name" value="RasGAP"/>
    <property type="match status" value="1"/>
</dbReference>